<dbReference type="Pfam" id="PF05193">
    <property type="entry name" value="Peptidase_M16_C"/>
    <property type="match status" value="1"/>
</dbReference>
<evidence type="ECO:0008006" key="10">
    <source>
        <dbReference type="Google" id="ProtNLM"/>
    </source>
</evidence>
<keyword evidence="5" id="KW-0482">Metalloprotease</keyword>
<evidence type="ECO:0000256" key="3">
    <source>
        <dbReference type="ARBA" id="ARBA00022801"/>
    </source>
</evidence>
<dbReference type="GO" id="GO:0046872">
    <property type="term" value="F:metal ion binding"/>
    <property type="evidence" value="ECO:0007669"/>
    <property type="project" value="InterPro"/>
</dbReference>
<dbReference type="InterPro" id="IPR007863">
    <property type="entry name" value="Peptidase_M16_C"/>
</dbReference>
<comment type="caution">
    <text evidence="8">The sequence shown here is derived from an EMBL/GenBank/DDBJ whole genome shotgun (WGS) entry which is preliminary data.</text>
</comment>
<dbReference type="PANTHER" id="PTHR43690:SF17">
    <property type="entry name" value="PROTEIN YHJJ"/>
    <property type="match status" value="1"/>
</dbReference>
<evidence type="ECO:0000256" key="2">
    <source>
        <dbReference type="ARBA" id="ARBA00022670"/>
    </source>
</evidence>
<feature type="domain" description="Peptidase M16 N-terminal" evidence="6">
    <location>
        <begin position="39"/>
        <end position="148"/>
    </location>
</feature>
<dbReference type="InterPro" id="IPR011765">
    <property type="entry name" value="Pept_M16_N"/>
</dbReference>
<comment type="similarity">
    <text evidence="1">Belongs to the peptidase M16 family.</text>
</comment>
<evidence type="ECO:0000313" key="8">
    <source>
        <dbReference type="EMBL" id="PKN02842.1"/>
    </source>
</evidence>
<dbReference type="PANTHER" id="PTHR43690">
    <property type="entry name" value="NARDILYSIN"/>
    <property type="match status" value="1"/>
</dbReference>
<accession>A0A2N2F3R3</accession>
<keyword evidence="4" id="KW-0862">Zinc</keyword>
<evidence type="ECO:0000259" key="7">
    <source>
        <dbReference type="Pfam" id="PF05193"/>
    </source>
</evidence>
<dbReference type="InterPro" id="IPR011249">
    <property type="entry name" value="Metalloenz_LuxS/M16"/>
</dbReference>
<evidence type="ECO:0000313" key="9">
    <source>
        <dbReference type="Proteomes" id="UP000233417"/>
    </source>
</evidence>
<dbReference type="EMBL" id="PHAO01000001">
    <property type="protein sequence ID" value="PKN02842.1"/>
    <property type="molecule type" value="Genomic_DNA"/>
</dbReference>
<dbReference type="GO" id="GO:0006508">
    <property type="term" value="P:proteolysis"/>
    <property type="evidence" value="ECO:0007669"/>
    <property type="project" value="UniProtKB-KW"/>
</dbReference>
<evidence type="ECO:0000256" key="1">
    <source>
        <dbReference type="ARBA" id="ARBA00007261"/>
    </source>
</evidence>
<dbReference type="SUPFAM" id="SSF63411">
    <property type="entry name" value="LuxS/MPP-like metallohydrolase"/>
    <property type="match status" value="2"/>
</dbReference>
<protein>
    <recommendedName>
        <fullName evidence="10">Insulinase family protein</fullName>
    </recommendedName>
</protein>
<evidence type="ECO:0000256" key="4">
    <source>
        <dbReference type="ARBA" id="ARBA00022833"/>
    </source>
</evidence>
<evidence type="ECO:0000259" key="6">
    <source>
        <dbReference type="Pfam" id="PF00675"/>
    </source>
</evidence>
<evidence type="ECO:0000256" key="5">
    <source>
        <dbReference type="ARBA" id="ARBA00023049"/>
    </source>
</evidence>
<keyword evidence="2" id="KW-0645">Protease</keyword>
<keyword evidence="3" id="KW-0378">Hydrolase</keyword>
<dbReference type="GO" id="GO:0008237">
    <property type="term" value="F:metallopeptidase activity"/>
    <property type="evidence" value="ECO:0007669"/>
    <property type="project" value="UniProtKB-KW"/>
</dbReference>
<proteinExistence type="inferred from homology"/>
<dbReference type="Gene3D" id="3.30.830.10">
    <property type="entry name" value="Metalloenzyme, LuxS/M16 peptidase-like"/>
    <property type="match status" value="1"/>
</dbReference>
<reference evidence="8 9" key="1">
    <citation type="journal article" date="2017" name="ISME J.">
        <title>Potential for microbial H2 and metal transformations associated with novel bacteria and archaea in deep terrestrial subsurface sediments.</title>
        <authorList>
            <person name="Hernsdorf A.W."/>
            <person name="Amano Y."/>
            <person name="Miyakawa K."/>
            <person name="Ise K."/>
            <person name="Suzuki Y."/>
            <person name="Anantharaman K."/>
            <person name="Probst A."/>
            <person name="Burstein D."/>
            <person name="Thomas B.C."/>
            <person name="Banfield J.F."/>
        </authorList>
    </citation>
    <scope>NUCLEOTIDE SEQUENCE [LARGE SCALE GENOMIC DNA]</scope>
    <source>
        <strain evidence="8">HGW-Dojkabacteria-1</strain>
    </source>
</reference>
<dbReference type="Proteomes" id="UP000233417">
    <property type="component" value="Unassembled WGS sequence"/>
</dbReference>
<sequence>MKLISQFSNKYNNITYKTYELENGIKLLHLDNPATVDFDFALIFKAGTSFEMKEGVPKGTAHFLEHMLLNPNSTFKTKADIDRFEQGNKDRPAIYTNAYTTRKNIYLTCHANEQGDMRVLDRMESLLQFPKRKFSNQMEKERGIILAEKSRKPKREKDGYLMSLEFLFKDIQDEFAYDVLGESEDIKRITIDDLEKFYKNRYVSGNTVIAIQSNGDLRKSLTNRIEEIAKKIPLGEMDNHREVELENKWRVGTFTEDRANGVSISFIYYDKVDKRIDYKKYAIEYIYGRLLDWLTFDILREQMSLIYDFSVFRIGNMSYDYNMNGFRFVTEKEKVEKMLQELYTLLHTTSFIFLKSKRGKEWFDDVISTYVFPRTTKFNEELAENAITALLEDGEIFNSNTAVRIAKKITISDIKEYLTERLEMKPHIWVESDMTQTQMDILINNSPFSKKFNRV</sequence>
<dbReference type="AlphaFoldDB" id="A0A2N2F3R3"/>
<dbReference type="InterPro" id="IPR050626">
    <property type="entry name" value="Peptidase_M16"/>
</dbReference>
<name>A0A2N2F3R3_9BACT</name>
<dbReference type="Pfam" id="PF00675">
    <property type="entry name" value="Peptidase_M16"/>
    <property type="match status" value="1"/>
</dbReference>
<feature type="domain" description="Peptidase M16 C-terminal" evidence="7">
    <location>
        <begin position="189"/>
        <end position="343"/>
    </location>
</feature>
<organism evidence="8 9">
    <name type="scientific">Candidatus Dojkabacteria bacterium HGW-Dojkabacteria-1</name>
    <dbReference type="NCBI Taxonomy" id="2013761"/>
    <lineage>
        <taxon>Bacteria</taxon>
        <taxon>Candidatus Dojkabacteria</taxon>
    </lineage>
</organism>
<gene>
    <name evidence="8" type="ORF">CVU76_02340</name>
</gene>